<reference evidence="1" key="1">
    <citation type="journal article" date="2019" name="bioRxiv">
        <title>The Genome of the Zebra Mussel, Dreissena polymorpha: A Resource for Invasive Species Research.</title>
        <authorList>
            <person name="McCartney M.A."/>
            <person name="Auch B."/>
            <person name="Kono T."/>
            <person name="Mallez S."/>
            <person name="Zhang Y."/>
            <person name="Obille A."/>
            <person name="Becker A."/>
            <person name="Abrahante J.E."/>
            <person name="Garbe J."/>
            <person name="Badalamenti J.P."/>
            <person name="Herman A."/>
            <person name="Mangelson H."/>
            <person name="Liachko I."/>
            <person name="Sullivan S."/>
            <person name="Sone E.D."/>
            <person name="Koren S."/>
            <person name="Silverstein K.A.T."/>
            <person name="Beckman K.B."/>
            <person name="Gohl D.M."/>
        </authorList>
    </citation>
    <scope>NUCLEOTIDE SEQUENCE</scope>
    <source>
        <strain evidence="1">Duluth1</strain>
        <tissue evidence="1">Whole animal</tissue>
    </source>
</reference>
<reference evidence="1" key="2">
    <citation type="submission" date="2020-11" db="EMBL/GenBank/DDBJ databases">
        <authorList>
            <person name="McCartney M.A."/>
            <person name="Auch B."/>
            <person name="Kono T."/>
            <person name="Mallez S."/>
            <person name="Becker A."/>
            <person name="Gohl D.M."/>
            <person name="Silverstein K.A.T."/>
            <person name="Koren S."/>
            <person name="Bechman K.B."/>
            <person name="Herman A."/>
            <person name="Abrahante J.E."/>
            <person name="Garbe J."/>
        </authorList>
    </citation>
    <scope>NUCLEOTIDE SEQUENCE</scope>
    <source>
        <strain evidence="1">Duluth1</strain>
        <tissue evidence="1">Whole animal</tissue>
    </source>
</reference>
<keyword evidence="2" id="KW-1185">Reference proteome</keyword>
<accession>A0A9D4GS24</accession>
<name>A0A9D4GS24_DREPO</name>
<evidence type="ECO:0000313" key="2">
    <source>
        <dbReference type="Proteomes" id="UP000828390"/>
    </source>
</evidence>
<protein>
    <submittedName>
        <fullName evidence="1">Uncharacterized protein</fullName>
    </submittedName>
</protein>
<dbReference type="EMBL" id="JAIWYP010000005">
    <property type="protein sequence ID" value="KAH3818957.1"/>
    <property type="molecule type" value="Genomic_DNA"/>
</dbReference>
<proteinExistence type="predicted"/>
<comment type="caution">
    <text evidence="1">The sequence shown here is derived from an EMBL/GenBank/DDBJ whole genome shotgun (WGS) entry which is preliminary data.</text>
</comment>
<dbReference type="Proteomes" id="UP000828390">
    <property type="component" value="Unassembled WGS sequence"/>
</dbReference>
<organism evidence="1 2">
    <name type="scientific">Dreissena polymorpha</name>
    <name type="common">Zebra mussel</name>
    <name type="synonym">Mytilus polymorpha</name>
    <dbReference type="NCBI Taxonomy" id="45954"/>
    <lineage>
        <taxon>Eukaryota</taxon>
        <taxon>Metazoa</taxon>
        <taxon>Spiralia</taxon>
        <taxon>Lophotrochozoa</taxon>
        <taxon>Mollusca</taxon>
        <taxon>Bivalvia</taxon>
        <taxon>Autobranchia</taxon>
        <taxon>Heteroconchia</taxon>
        <taxon>Euheterodonta</taxon>
        <taxon>Imparidentia</taxon>
        <taxon>Neoheterodontei</taxon>
        <taxon>Myida</taxon>
        <taxon>Dreissenoidea</taxon>
        <taxon>Dreissenidae</taxon>
        <taxon>Dreissena</taxon>
    </lineage>
</organism>
<evidence type="ECO:0000313" key="1">
    <source>
        <dbReference type="EMBL" id="KAH3818957.1"/>
    </source>
</evidence>
<gene>
    <name evidence="1" type="ORF">DPMN_120685</name>
</gene>
<sequence length="73" mass="8453">MPRNQDLNRDRDLNCETVWEVLKQYFSFRTAQEGRYSLSDYLGASFSSIQSPSSTLCQLELKSFIVDVVALRE</sequence>
<dbReference type="AlphaFoldDB" id="A0A9D4GS24"/>